<feature type="transmembrane region" description="Helical" evidence="6">
    <location>
        <begin position="20"/>
        <end position="39"/>
    </location>
</feature>
<protein>
    <submittedName>
        <fullName evidence="8">Uncharacterized conserved membrane protein</fullName>
    </submittedName>
</protein>
<evidence type="ECO:0000256" key="4">
    <source>
        <dbReference type="ARBA" id="ARBA00022989"/>
    </source>
</evidence>
<dbReference type="OrthoDB" id="1897891at2"/>
<keyword evidence="5 6" id="KW-0472">Membrane</keyword>
<evidence type="ECO:0000313" key="9">
    <source>
        <dbReference type="Proteomes" id="UP000000814"/>
    </source>
</evidence>
<dbReference type="PATRIC" id="fig|272562.8.peg.3115"/>
<feature type="domain" description="ABC-2 type transporter transmembrane" evidence="7">
    <location>
        <begin position="20"/>
        <end position="387"/>
    </location>
</feature>
<accession>Q97F24</accession>
<feature type="transmembrane region" description="Helical" evidence="6">
    <location>
        <begin position="206"/>
        <end position="228"/>
    </location>
</feature>
<dbReference type="STRING" id="272562.CA_C2931"/>
<reference evidence="8 9" key="1">
    <citation type="journal article" date="2001" name="J. Bacteriol.">
        <title>Genome sequence and comparative analysis of the solvent-producing bacterium Clostridium acetobutylicum.</title>
        <authorList>
            <person name="Nolling J."/>
            <person name="Breton G."/>
            <person name="Omelchenko M.V."/>
            <person name="Makarova K.S."/>
            <person name="Zeng Q."/>
            <person name="Gibson R."/>
            <person name="Lee H.M."/>
            <person name="Dubois J."/>
            <person name="Qiu D."/>
            <person name="Hitti J."/>
            <person name="Wolf Y.I."/>
            <person name="Tatusov R.L."/>
            <person name="Sabathe F."/>
            <person name="Doucette-Stamm L."/>
            <person name="Soucaille P."/>
            <person name="Daly M.J."/>
            <person name="Bennett G.N."/>
            <person name="Koonin E.V."/>
            <person name="Smith D.R."/>
        </authorList>
    </citation>
    <scope>NUCLEOTIDE SEQUENCE [LARGE SCALE GENOMIC DNA]</scope>
    <source>
        <strain evidence="9">ATCC 824 / DSM 792 / JCM 1419 / LMG 5710 / VKM B-1787</strain>
    </source>
</reference>
<dbReference type="EMBL" id="AE001437">
    <property type="protein sequence ID" value="AAK80873.1"/>
    <property type="molecule type" value="Genomic_DNA"/>
</dbReference>
<dbReference type="HOGENOM" id="CLU_039483_11_0_9"/>
<dbReference type="PIR" id="F97260">
    <property type="entry name" value="F97260"/>
</dbReference>
<evidence type="ECO:0000256" key="1">
    <source>
        <dbReference type="ARBA" id="ARBA00004651"/>
    </source>
</evidence>
<name>Q97F24_CLOAB</name>
<evidence type="ECO:0000259" key="7">
    <source>
        <dbReference type="Pfam" id="PF12698"/>
    </source>
</evidence>
<keyword evidence="9" id="KW-1185">Reference proteome</keyword>
<evidence type="ECO:0000256" key="6">
    <source>
        <dbReference type="SAM" id="Phobius"/>
    </source>
</evidence>
<feature type="transmembrane region" description="Helical" evidence="6">
    <location>
        <begin position="317"/>
        <end position="335"/>
    </location>
</feature>
<dbReference type="InterPro" id="IPR013525">
    <property type="entry name" value="ABC2_TM"/>
</dbReference>
<keyword evidence="3 6" id="KW-0812">Transmembrane</keyword>
<dbReference type="InterPro" id="IPR051449">
    <property type="entry name" value="ABC-2_transporter_component"/>
</dbReference>
<sequence length="401" mass="45462">MVFKALFIKDLKKFLSGIKLYIFTLLIFPIALSILYGAIYKNQVNPEVKLPKIKVVILNKDKGIYAKKLEMVFKNSRVKSFIDVKYIDNFKSIQAKIEDGSVSAAIIIPENFSDRIDENKKTNIEMIKSPIAGEKTEVVYEIINSYLDVLNNNSAVAKTLKENTNDKKRLEEVMPRLLVRVAKLSTDNYSTTTNFELEKKITARQYYASAMLAFTGFFITLVTASIMTQEIKTGTMSRMMSTTVNYFQLFIEKIVFCFVITIVFICVYVGIRFMLGNNFGGKGFEVFITILFQAFAMTGLASLLMSIFKKTKTMNTICMPFIMLYSAFGGAFYYVDEAAVKFKYMKLTLNYWITDAYNKIALGYSIKSVFVNLSIMFLVGLLGMVIGTVVAIRKSKCYGGI</sequence>
<keyword evidence="2" id="KW-1003">Cell membrane</keyword>
<evidence type="ECO:0000256" key="2">
    <source>
        <dbReference type="ARBA" id="ARBA00022475"/>
    </source>
</evidence>
<dbReference type="KEGG" id="cac:CA_C2931"/>
<gene>
    <name evidence="8" type="ordered locus">CA_C2931</name>
</gene>
<comment type="subcellular location">
    <subcellularLocation>
        <location evidence="1">Cell membrane</location>
        <topology evidence="1">Multi-pass membrane protein</topology>
    </subcellularLocation>
</comment>
<dbReference type="Gene3D" id="3.40.1710.10">
    <property type="entry name" value="abc type-2 transporter like domain"/>
    <property type="match status" value="1"/>
</dbReference>
<dbReference type="Pfam" id="PF12698">
    <property type="entry name" value="ABC2_membrane_3"/>
    <property type="match status" value="1"/>
</dbReference>
<evidence type="ECO:0000313" key="8">
    <source>
        <dbReference type="EMBL" id="AAK80873.1"/>
    </source>
</evidence>
<proteinExistence type="predicted"/>
<dbReference type="eggNOG" id="COG0842">
    <property type="taxonomic scope" value="Bacteria"/>
</dbReference>
<dbReference type="PANTHER" id="PTHR30294">
    <property type="entry name" value="MEMBRANE COMPONENT OF ABC TRANSPORTER YHHJ-RELATED"/>
    <property type="match status" value="1"/>
</dbReference>
<feature type="transmembrane region" description="Helical" evidence="6">
    <location>
        <begin position="249"/>
        <end position="271"/>
    </location>
</feature>
<dbReference type="PANTHER" id="PTHR30294:SF29">
    <property type="entry name" value="MULTIDRUG ABC TRANSPORTER PERMEASE YBHS-RELATED"/>
    <property type="match status" value="1"/>
</dbReference>
<dbReference type="GO" id="GO:0005886">
    <property type="term" value="C:plasma membrane"/>
    <property type="evidence" value="ECO:0007669"/>
    <property type="project" value="UniProtKB-SubCell"/>
</dbReference>
<dbReference type="GO" id="GO:0140359">
    <property type="term" value="F:ABC-type transporter activity"/>
    <property type="evidence" value="ECO:0007669"/>
    <property type="project" value="InterPro"/>
</dbReference>
<feature type="transmembrane region" description="Helical" evidence="6">
    <location>
        <begin position="369"/>
        <end position="392"/>
    </location>
</feature>
<organism evidence="8 9">
    <name type="scientific">Clostridium acetobutylicum (strain ATCC 824 / DSM 792 / JCM 1419 / IAM 19013 / LMG 5710 / NBRC 13948 / NRRL B-527 / VKM B-1787 / 2291 / W)</name>
    <dbReference type="NCBI Taxonomy" id="272562"/>
    <lineage>
        <taxon>Bacteria</taxon>
        <taxon>Bacillati</taxon>
        <taxon>Bacillota</taxon>
        <taxon>Clostridia</taxon>
        <taxon>Eubacteriales</taxon>
        <taxon>Clostridiaceae</taxon>
        <taxon>Clostridium</taxon>
    </lineage>
</organism>
<keyword evidence="4 6" id="KW-1133">Transmembrane helix</keyword>
<dbReference type="eggNOG" id="COG1511">
    <property type="taxonomic scope" value="Bacteria"/>
</dbReference>
<dbReference type="Proteomes" id="UP000000814">
    <property type="component" value="Chromosome"/>
</dbReference>
<feature type="transmembrane region" description="Helical" evidence="6">
    <location>
        <begin position="283"/>
        <end position="305"/>
    </location>
</feature>
<evidence type="ECO:0000256" key="5">
    <source>
        <dbReference type="ARBA" id="ARBA00023136"/>
    </source>
</evidence>
<dbReference type="GeneID" id="44999419"/>
<evidence type="ECO:0000256" key="3">
    <source>
        <dbReference type="ARBA" id="ARBA00022692"/>
    </source>
</evidence>
<dbReference type="AlphaFoldDB" id="Q97F24"/>
<dbReference type="RefSeq" id="WP_010966214.1">
    <property type="nucleotide sequence ID" value="NC_003030.1"/>
</dbReference>